<dbReference type="RefSeq" id="WP_329414217.1">
    <property type="nucleotide sequence ID" value="NZ_CP109441.1"/>
</dbReference>
<feature type="transmembrane region" description="Helical" evidence="7">
    <location>
        <begin position="399"/>
        <end position="420"/>
    </location>
</feature>
<dbReference type="InterPro" id="IPR051328">
    <property type="entry name" value="T7SS_ABC-Transporter"/>
</dbReference>
<evidence type="ECO:0000256" key="3">
    <source>
        <dbReference type="ARBA" id="ARBA00022475"/>
    </source>
</evidence>
<keyword evidence="10" id="KW-1185">Reference proteome</keyword>
<keyword evidence="3" id="KW-1003">Cell membrane</keyword>
<dbReference type="Gene3D" id="3.40.1710.10">
    <property type="entry name" value="abc type-2 transporter like domain"/>
    <property type="match status" value="1"/>
</dbReference>
<evidence type="ECO:0000256" key="5">
    <source>
        <dbReference type="ARBA" id="ARBA00022989"/>
    </source>
</evidence>
<sequence>MTNPEEVEQTSPRRSPVRVRLAPAVVVSLLMALLATMYLAYVVDPSKHLHGFPIALVDQDSGDLIGGKPTNVGKQISEALVQQTPSDKIDLRVLGINEAQQELNSGNVYGAIVIPSDFTKRLGIFATASVVPGDVSRPIITVYTNPRSGAFSSQVVQTVAGSALAQANQTVGKQLTETVQTQLQSSGSAPELAGLSRLMLAQPIDVVITPFHPLPSGTGGGLTAFFYTMMVLLAGFTGAMVINGMVDSSLGFAPTEFGPWYVHYPPTPISRLRTLLLKWGVITGTAPVVAGIFMAVGHWLGMPIERPLLLFLYSTFAIIAVGVTALSIVSALGTAGLLVNLILFIVLGLPSSGGTIPIEAIPKSVAWLADFEPMHQVYLGIRAILYFNADGSAGLSRAIWMTLLGLVIGLVVGGGVTRYYDRRELHRAPAKS</sequence>
<feature type="transmembrane region" description="Helical" evidence="7">
    <location>
        <begin position="276"/>
        <end position="296"/>
    </location>
</feature>
<evidence type="ECO:0000313" key="9">
    <source>
        <dbReference type="EMBL" id="WUV49637.1"/>
    </source>
</evidence>
<organism evidence="9 10">
    <name type="scientific">Nocardia vinacea</name>
    <dbReference type="NCBI Taxonomy" id="96468"/>
    <lineage>
        <taxon>Bacteria</taxon>
        <taxon>Bacillati</taxon>
        <taxon>Actinomycetota</taxon>
        <taxon>Actinomycetes</taxon>
        <taxon>Mycobacteriales</taxon>
        <taxon>Nocardiaceae</taxon>
        <taxon>Nocardia</taxon>
    </lineage>
</organism>
<dbReference type="Proteomes" id="UP001432062">
    <property type="component" value="Chromosome"/>
</dbReference>
<feature type="transmembrane region" description="Helical" evidence="7">
    <location>
        <begin position="335"/>
        <end position="353"/>
    </location>
</feature>
<dbReference type="InterPro" id="IPR022703">
    <property type="entry name" value="DUF3533"/>
</dbReference>
<feature type="transmembrane region" description="Helical" evidence="7">
    <location>
        <begin position="20"/>
        <end position="43"/>
    </location>
</feature>
<dbReference type="PANTHER" id="PTHR43077:SF8">
    <property type="entry name" value="DOXORUBICIN RESISTANCE ABC TRANSPORTER PERMEASE PROTEIN DRRB"/>
    <property type="match status" value="1"/>
</dbReference>
<reference evidence="9" key="1">
    <citation type="submission" date="2022-10" db="EMBL/GenBank/DDBJ databases">
        <title>The complete genomes of actinobacterial strains from the NBC collection.</title>
        <authorList>
            <person name="Joergensen T.S."/>
            <person name="Alvarez Arevalo M."/>
            <person name="Sterndorff E.B."/>
            <person name="Faurdal D."/>
            <person name="Vuksanovic O."/>
            <person name="Mourched A.-S."/>
            <person name="Charusanti P."/>
            <person name="Shaw S."/>
            <person name="Blin K."/>
            <person name="Weber T."/>
        </authorList>
    </citation>
    <scope>NUCLEOTIDE SEQUENCE</scope>
    <source>
        <strain evidence="9">NBC_01482</strain>
    </source>
</reference>
<accession>A0ABZ1Z262</accession>
<feature type="transmembrane region" description="Helical" evidence="7">
    <location>
        <begin position="224"/>
        <end position="246"/>
    </location>
</feature>
<evidence type="ECO:0000259" key="8">
    <source>
        <dbReference type="Pfam" id="PF12051"/>
    </source>
</evidence>
<gene>
    <name evidence="9" type="ORF">OG563_16385</name>
</gene>
<feature type="transmembrane region" description="Helical" evidence="7">
    <location>
        <begin position="308"/>
        <end position="329"/>
    </location>
</feature>
<proteinExistence type="inferred from homology"/>
<comment type="similarity">
    <text evidence="2">Belongs to the ABC-2 integral membrane protein family.</text>
</comment>
<comment type="subcellular location">
    <subcellularLocation>
        <location evidence="1">Cell membrane</location>
        <topology evidence="1">Multi-pass membrane protein</topology>
    </subcellularLocation>
</comment>
<evidence type="ECO:0000256" key="4">
    <source>
        <dbReference type="ARBA" id="ARBA00022692"/>
    </source>
</evidence>
<feature type="domain" description="DUF3533" evidence="8">
    <location>
        <begin position="26"/>
        <end position="389"/>
    </location>
</feature>
<keyword evidence="6 7" id="KW-0472">Membrane</keyword>
<evidence type="ECO:0000256" key="1">
    <source>
        <dbReference type="ARBA" id="ARBA00004651"/>
    </source>
</evidence>
<dbReference type="PANTHER" id="PTHR43077">
    <property type="entry name" value="TRANSPORT PERMEASE YVFS-RELATED"/>
    <property type="match status" value="1"/>
</dbReference>
<keyword evidence="4 7" id="KW-0812">Transmembrane</keyword>
<evidence type="ECO:0000256" key="2">
    <source>
        <dbReference type="ARBA" id="ARBA00007783"/>
    </source>
</evidence>
<evidence type="ECO:0000256" key="6">
    <source>
        <dbReference type="ARBA" id="ARBA00023136"/>
    </source>
</evidence>
<protein>
    <submittedName>
        <fullName evidence="9">SNG1 family protein</fullName>
    </submittedName>
</protein>
<name>A0ABZ1Z262_9NOCA</name>
<evidence type="ECO:0000256" key="7">
    <source>
        <dbReference type="SAM" id="Phobius"/>
    </source>
</evidence>
<keyword evidence="5 7" id="KW-1133">Transmembrane helix</keyword>
<dbReference type="EMBL" id="CP109441">
    <property type="protein sequence ID" value="WUV49637.1"/>
    <property type="molecule type" value="Genomic_DNA"/>
</dbReference>
<evidence type="ECO:0000313" key="10">
    <source>
        <dbReference type="Proteomes" id="UP001432062"/>
    </source>
</evidence>
<dbReference type="Pfam" id="PF12051">
    <property type="entry name" value="DUF3533"/>
    <property type="match status" value="1"/>
</dbReference>